<keyword evidence="3" id="KW-1185">Reference proteome</keyword>
<evidence type="ECO:0000313" key="3">
    <source>
        <dbReference type="Proteomes" id="UP000290545"/>
    </source>
</evidence>
<comment type="caution">
    <text evidence="2">The sequence shown here is derived from an EMBL/GenBank/DDBJ whole genome shotgun (WGS) entry which is preliminary data.</text>
</comment>
<dbReference type="OrthoDB" id="627712at2"/>
<dbReference type="Gene3D" id="2.60.120.260">
    <property type="entry name" value="Galactose-binding domain-like"/>
    <property type="match status" value="1"/>
</dbReference>
<feature type="chain" id="PRO_5020606746" evidence="1">
    <location>
        <begin position="31"/>
        <end position="1169"/>
    </location>
</feature>
<organism evidence="2 3">
    <name type="scientific">Filimonas effusa</name>
    <dbReference type="NCBI Taxonomy" id="2508721"/>
    <lineage>
        <taxon>Bacteria</taxon>
        <taxon>Pseudomonadati</taxon>
        <taxon>Bacteroidota</taxon>
        <taxon>Chitinophagia</taxon>
        <taxon>Chitinophagales</taxon>
        <taxon>Chitinophagaceae</taxon>
        <taxon>Filimonas</taxon>
    </lineage>
</organism>
<sequence>MISVFSSPNKSSLLVLLLLLSILCSGRAYAQCDWNITTTTEASVCKASGKIAVTLTGAGVTNFTDVLYSLEPLDAGGSVVPPVKSPVFDNLLPGLYRVKVEVVCNNVSSVKYVDVRVSGSTYVAPSVSIAQYRPNLPCGAYGQANVVVTGSNPPFQLNIVGPPGYTGETSFTFPDNTRQTLNNLATGSYSVTITDACNQLTPAQSFIINEIEPQSTTYFVQRASNSNNDCKSVVLTPPFSGSDWLNYVQARDVNFSYSVSYENQPKLPYKRALLSSPDSYQTLQLPTGQTLSSLFDKSLTYYLKFECGTEVQFDRKFPDPWCPLEFTDVCSNGFIPSISVRFIDDLICYPVHVIYENKSTLQQFRDTINAGDPLTTSKQMILPYGQYQVTVQAADGGYYLKDEPWDVWNSSGNPYSLGKNHNNGHYGNDGAGLFYLTKQNGGSVSPGTRIQLISQSAYAYDMIVKAATYSYDIILSSIPGNPDFTPGNYLFRVTDECGSYDLPVVLEEKDVFRYSFDFSLEDNCQGMKVSPNGSYRYYGNTNANVSYQMVEAPAGTSFYPNRIDNGGSFQITVPGTYRIAIAAPGSVWDYGDKNSKTIVYTPNPLTVDVKKSIGWVCPRQPLDQGNIWAVGAGGVPKSDGQYTYKLAAEGQGGTGPYLATNNTGRFSTNSGGTYTLRANENYDIRVEDDCGAATVQTIKVLDYGTAQIAYADKSSYCIGETIRLSVLNLPATLQENPFRWTGPDNFASFQQNPSFKAVTTSAGTYHIKVFSDICGDPIENDVIVRINPTATICYSSVTDTVVNPYVTGLLGNWRSEKSLLYYTNRENADPLSNLEIRRAGAYADFSPYWNFGVNKLAVNADTTRWVWNAAINLFNNNGAELENKDPLGRYNSGLYGYNNTLPIAVIQNGRYSENAFEGFEDYGFGGVVCDNECAGTRHIDFSAVRSAFTSSTAHTGKYAIVVTREQPITIGAEVSAPAPDTFNLAVNYNSNYCIPSGRGLDGIRTGKDALLPIFKPVKNTKLVFCAWVKEEQPCKGVSYTDNNVLLTVQLAGGGAQSVVCSPAGAIIEGWQRYEQVIELPETATSFAFSLQATGSTRVFYDDIRLHPYNANMKSFVYDPVNLRLMAELDENNYASFFEYDDDGTLIRVKKETERGIQTIKETRSALLKE</sequence>
<dbReference type="Proteomes" id="UP000290545">
    <property type="component" value="Unassembled WGS sequence"/>
</dbReference>
<protein>
    <submittedName>
        <fullName evidence="2">Uncharacterized protein</fullName>
    </submittedName>
</protein>
<keyword evidence="1" id="KW-0732">Signal</keyword>
<dbReference type="AlphaFoldDB" id="A0A4Q1DAW1"/>
<proteinExistence type="predicted"/>
<dbReference type="RefSeq" id="WP_129001656.1">
    <property type="nucleotide sequence ID" value="NZ_SDHZ01000001.1"/>
</dbReference>
<evidence type="ECO:0000256" key="1">
    <source>
        <dbReference type="SAM" id="SignalP"/>
    </source>
</evidence>
<accession>A0A4Q1DAW1</accession>
<name>A0A4Q1DAW1_9BACT</name>
<evidence type="ECO:0000313" key="2">
    <source>
        <dbReference type="EMBL" id="RXK85905.1"/>
    </source>
</evidence>
<reference evidence="2 3" key="1">
    <citation type="submission" date="2019-01" db="EMBL/GenBank/DDBJ databases">
        <title>Filimonas sp. strain TTM-71.</title>
        <authorList>
            <person name="Chen W.-M."/>
        </authorList>
    </citation>
    <scope>NUCLEOTIDE SEQUENCE [LARGE SCALE GENOMIC DNA]</scope>
    <source>
        <strain evidence="2 3">TTM-71</strain>
    </source>
</reference>
<gene>
    <name evidence="2" type="ORF">ESB13_03590</name>
</gene>
<dbReference type="EMBL" id="SDHZ01000001">
    <property type="protein sequence ID" value="RXK85905.1"/>
    <property type="molecule type" value="Genomic_DNA"/>
</dbReference>
<feature type="signal peptide" evidence="1">
    <location>
        <begin position="1"/>
        <end position="30"/>
    </location>
</feature>